<dbReference type="Proteomes" id="UP000650224">
    <property type="component" value="Unassembled WGS sequence"/>
</dbReference>
<sequence length="474" mass="53147">MDTKNLLAHVAKFGLPAPDHPDIPRYVQHRDGFTQLAQSLANGAVPIPPRLLHGRDRRRHIRNTIIEDHVVRMQLVPDAVRSKLDDLASDPFLFFRGTALLFYRDLVGSDLHLPVVPVVGDVHPENFGILPGGDGQPIFSVNDLDEAWMAPFTWDVERGAVGFGLAAQLAGAKKKKVAKVIRAFIEGYFTSIGECLEDPSRAEQRFIAADVPKVIRPFFRKAQRDRDGFLAKRIDFESMTFREDDRTHRHPEFLDALEPALTAYADSQDRTLTVHDLAIRQGSGTASRGLTRFWFLVEELVDDQPHHLILEMKMSRASSLEGLVPDPEGDWIPDSPAERIAMAFNAFVKDGDPYYGFTDIAGISFLVRERGPQKVNISTGVMDKDDLRDYAEVCGRVLGIQHVRADGAWQEARQKASTSSGEQPAEPLAQRITRAASGEVFRADTEEFAVDYLDRLTGDYELFREDLQRGAFGW</sequence>
<dbReference type="Pfam" id="PF10009">
    <property type="entry name" value="DUF2252"/>
    <property type="match status" value="1"/>
</dbReference>
<accession>A0A8I0HPM3</accession>
<evidence type="ECO:0000313" key="2">
    <source>
        <dbReference type="Proteomes" id="UP000650224"/>
    </source>
</evidence>
<dbReference type="InterPro" id="IPR018721">
    <property type="entry name" value="DUF2252"/>
</dbReference>
<reference evidence="1 2" key="1">
    <citation type="submission" date="2020-08" db="EMBL/GenBank/DDBJ databases">
        <title>A Genomic Blueprint of the Chicken Gut Microbiome.</title>
        <authorList>
            <person name="Gilroy R."/>
            <person name="Ravi A."/>
            <person name="Getino M."/>
            <person name="Pursley I."/>
            <person name="Horton D.L."/>
            <person name="Alikhan N.-F."/>
            <person name="Baker D."/>
            <person name="Gharbi K."/>
            <person name="Hall N."/>
            <person name="Watson M."/>
            <person name="Adriaenssens E.M."/>
            <person name="Foster-Nyarko E."/>
            <person name="Jarju S."/>
            <person name="Secka A."/>
            <person name="Antonio M."/>
            <person name="Oren A."/>
            <person name="Chaudhuri R."/>
            <person name="La Ragione R.M."/>
            <person name="Hildebrand F."/>
            <person name="Pallen M.J."/>
        </authorList>
    </citation>
    <scope>NUCLEOTIDE SEQUENCE [LARGE SCALE GENOMIC DNA]</scope>
    <source>
        <strain evidence="1 2">Sa1YVA5</strain>
    </source>
</reference>
<gene>
    <name evidence="1" type="ORF">H9627_05800</name>
</gene>
<name>A0A8I0HPM3_9CORY</name>
<comment type="caution">
    <text evidence="1">The sequence shown here is derived from an EMBL/GenBank/DDBJ whole genome shotgun (WGS) entry which is preliminary data.</text>
</comment>
<dbReference type="EMBL" id="JACSPR010000003">
    <property type="protein sequence ID" value="MBD8029843.1"/>
    <property type="molecule type" value="Genomic_DNA"/>
</dbReference>
<evidence type="ECO:0000313" key="1">
    <source>
        <dbReference type="EMBL" id="MBD8029843.1"/>
    </source>
</evidence>
<dbReference type="AlphaFoldDB" id="A0A8I0HPM3"/>
<keyword evidence="2" id="KW-1185">Reference proteome</keyword>
<dbReference type="PANTHER" id="PTHR39441">
    <property type="entry name" value="DUF2252 DOMAIN-CONTAINING PROTEIN"/>
    <property type="match status" value="1"/>
</dbReference>
<protein>
    <submittedName>
        <fullName evidence="1">DUF2252 domain-containing protein</fullName>
    </submittedName>
</protein>
<organism evidence="1 2">
    <name type="scientific">Corynebacterium gallinarum</name>
    <dbReference type="NCBI Taxonomy" id="2762214"/>
    <lineage>
        <taxon>Bacteria</taxon>
        <taxon>Bacillati</taxon>
        <taxon>Actinomycetota</taxon>
        <taxon>Actinomycetes</taxon>
        <taxon>Mycobacteriales</taxon>
        <taxon>Corynebacteriaceae</taxon>
        <taxon>Corynebacterium</taxon>
    </lineage>
</organism>
<proteinExistence type="predicted"/>
<dbReference type="PANTHER" id="PTHR39441:SF1">
    <property type="entry name" value="DUF2252 DOMAIN-CONTAINING PROTEIN"/>
    <property type="match status" value="1"/>
</dbReference>
<dbReference type="RefSeq" id="WP_191733067.1">
    <property type="nucleotide sequence ID" value="NZ_JACSPR010000003.1"/>
</dbReference>